<dbReference type="GO" id="GO:0005783">
    <property type="term" value="C:endoplasmic reticulum"/>
    <property type="evidence" value="ECO:0007669"/>
    <property type="project" value="TreeGrafter"/>
</dbReference>
<keyword evidence="7" id="KW-0325">Glycoprotein</keyword>
<evidence type="ECO:0000256" key="5">
    <source>
        <dbReference type="ARBA" id="ARBA00022989"/>
    </source>
</evidence>
<evidence type="ECO:0000256" key="4">
    <source>
        <dbReference type="ARBA" id="ARBA00022692"/>
    </source>
</evidence>
<evidence type="ECO:0000256" key="3">
    <source>
        <dbReference type="ARBA" id="ARBA00022679"/>
    </source>
</evidence>
<comment type="subcellular location">
    <subcellularLocation>
        <location evidence="1">Membrane</location>
        <topology evidence="1">Single-pass membrane protein</topology>
    </subcellularLocation>
</comment>
<evidence type="ECO:0000256" key="2">
    <source>
        <dbReference type="ARBA" id="ARBA00022676"/>
    </source>
</evidence>
<dbReference type="GO" id="GO:0016020">
    <property type="term" value="C:membrane"/>
    <property type="evidence" value="ECO:0007669"/>
    <property type="project" value="UniProtKB-SubCell"/>
</dbReference>
<evidence type="ECO:0000259" key="8">
    <source>
        <dbReference type="Pfam" id="PF04577"/>
    </source>
</evidence>
<dbReference type="PANTHER" id="PTHR20961:SF38">
    <property type="entry name" value="PROTEIN O-LINKED-MANNOSE BETA-1,4-N-ACETYLGLUCOSAMINYLTRANSFERASE 2"/>
    <property type="match status" value="1"/>
</dbReference>
<keyword evidence="3" id="KW-0808">Transferase</keyword>
<evidence type="ECO:0000256" key="1">
    <source>
        <dbReference type="ARBA" id="ARBA00004167"/>
    </source>
</evidence>
<comment type="caution">
    <text evidence="9">The sequence shown here is derived from an EMBL/GenBank/DDBJ whole genome shotgun (WGS) entry which is preliminary data.</text>
</comment>
<dbReference type="Pfam" id="PF04577">
    <property type="entry name" value="Glyco_transf_61"/>
    <property type="match status" value="1"/>
</dbReference>
<sequence>MAVIRVDGPEPSFDEHPYLAVASYHSSPDSVIGYESYETFPRLHSHSARTRSAFGLALLPFVHNAQRPPRVEVKSESTRFPEPRLSWTGTRVPETTIVAHTPGWTALDKLYVFNGTMLVVTSTPEEIPEPKLLTSSGYEIFNGPVERAKRKPSEKDIRIVTPEEARVIFGTQSAIRLDGVSFMNTDPKQFIKHYYHWAAELFFGFWRGYSSLDIFITADGQTSLPPPRRMIFRHVSTTEWRDYASMNQWVTRGAFPSLSMEFKEDWADRAAMQVPFVFDRVLLADRASAGEGEPFLITWRSASNAFVLPGSQQWWSPIRRSVLEFSGAEAQWIYGPNPNGTAEYEKFVITYISRQKWGRRMLRQADHEKLVEELYKLRDKYGYEVNVVNMDKLTRAEQIQLAGRTTIMMGVHGNGLTSLVWMRPTRRATVIEFFYPGGVAFDYEFTTRALGMKHYGVWNNETFTRPNISSFPIYPEGFQGNDIPLNGTVVAQLVQDRLTLKPELSTDTS</sequence>
<organism evidence="9 10">
    <name type="scientific">Sanghuangporus baumii</name>
    <name type="common">Phellinus baumii</name>
    <dbReference type="NCBI Taxonomy" id="108892"/>
    <lineage>
        <taxon>Eukaryota</taxon>
        <taxon>Fungi</taxon>
        <taxon>Dikarya</taxon>
        <taxon>Basidiomycota</taxon>
        <taxon>Agaricomycotina</taxon>
        <taxon>Agaricomycetes</taxon>
        <taxon>Hymenochaetales</taxon>
        <taxon>Hymenochaetaceae</taxon>
        <taxon>Sanghuangporus</taxon>
    </lineage>
</organism>
<evidence type="ECO:0000256" key="7">
    <source>
        <dbReference type="ARBA" id="ARBA00023180"/>
    </source>
</evidence>
<evidence type="ECO:0000313" key="9">
    <source>
        <dbReference type="EMBL" id="OCB86335.1"/>
    </source>
</evidence>
<dbReference type="InterPro" id="IPR007657">
    <property type="entry name" value="Glycosyltransferase_61"/>
</dbReference>
<keyword evidence="6" id="KW-0472">Membrane</keyword>
<keyword evidence="5" id="KW-1133">Transmembrane helix</keyword>
<dbReference type="GO" id="GO:0097363">
    <property type="term" value="F:protein O-acetylglucosaminyltransferase activity"/>
    <property type="evidence" value="ECO:0007669"/>
    <property type="project" value="TreeGrafter"/>
</dbReference>
<proteinExistence type="predicted"/>
<keyword evidence="4" id="KW-0812">Transmembrane</keyword>
<accession>A0A9Q5HUP2</accession>
<gene>
    <name evidence="9" type="ORF">A7U60_g6649</name>
</gene>
<dbReference type="OrthoDB" id="529273at2759"/>
<dbReference type="GO" id="GO:0035269">
    <property type="term" value="P:protein O-linked glycosylation via mannose"/>
    <property type="evidence" value="ECO:0007669"/>
    <property type="project" value="TreeGrafter"/>
</dbReference>
<evidence type="ECO:0000256" key="6">
    <source>
        <dbReference type="ARBA" id="ARBA00023136"/>
    </source>
</evidence>
<protein>
    <recommendedName>
        <fullName evidence="8">Glycosyltransferase 61 catalytic domain-containing protein</fullName>
    </recommendedName>
</protein>
<keyword evidence="10" id="KW-1185">Reference proteome</keyword>
<dbReference type="InterPro" id="IPR049625">
    <property type="entry name" value="Glyco_transf_61_cat"/>
</dbReference>
<name>A0A9Q5HUP2_SANBA</name>
<feature type="domain" description="Glycosyltransferase 61 catalytic" evidence="8">
    <location>
        <begin position="347"/>
        <end position="426"/>
    </location>
</feature>
<evidence type="ECO:0000313" key="10">
    <source>
        <dbReference type="Proteomes" id="UP000757232"/>
    </source>
</evidence>
<dbReference type="EMBL" id="LNZH02000203">
    <property type="protein sequence ID" value="OCB86335.1"/>
    <property type="molecule type" value="Genomic_DNA"/>
</dbReference>
<keyword evidence="2" id="KW-0328">Glycosyltransferase</keyword>
<reference evidence="9" key="1">
    <citation type="submission" date="2016-06" db="EMBL/GenBank/DDBJ databases">
        <title>Draft Genome sequence of the fungus Inonotus baumii.</title>
        <authorList>
            <person name="Zhu H."/>
            <person name="Lin W."/>
        </authorList>
    </citation>
    <scope>NUCLEOTIDE SEQUENCE</scope>
    <source>
        <strain evidence="9">821</strain>
    </source>
</reference>
<dbReference type="PANTHER" id="PTHR20961">
    <property type="entry name" value="GLYCOSYLTRANSFERASE"/>
    <property type="match status" value="1"/>
</dbReference>
<dbReference type="Proteomes" id="UP000757232">
    <property type="component" value="Unassembled WGS sequence"/>
</dbReference>
<dbReference type="AlphaFoldDB" id="A0A9Q5HUP2"/>